<organism evidence="1 2">
    <name type="scientific">Sphingosinicella soli</name>
    <dbReference type="NCBI Taxonomy" id="333708"/>
    <lineage>
        <taxon>Bacteria</taxon>
        <taxon>Pseudomonadati</taxon>
        <taxon>Pseudomonadota</taxon>
        <taxon>Alphaproteobacteria</taxon>
        <taxon>Sphingomonadales</taxon>
        <taxon>Sphingosinicellaceae</taxon>
        <taxon>Sphingosinicella</taxon>
    </lineage>
</organism>
<dbReference type="SUPFAM" id="SSF142906">
    <property type="entry name" value="YjbR-like"/>
    <property type="match status" value="1"/>
</dbReference>
<dbReference type="InterPro" id="IPR038056">
    <property type="entry name" value="YjbR-like_sf"/>
</dbReference>
<dbReference type="Gene3D" id="3.90.1150.30">
    <property type="match status" value="1"/>
</dbReference>
<name>A0A7W7F664_9SPHN</name>
<reference evidence="1 2" key="1">
    <citation type="submission" date="2020-08" db="EMBL/GenBank/DDBJ databases">
        <title>Genomic Encyclopedia of Type Strains, Phase IV (KMG-IV): sequencing the most valuable type-strain genomes for metagenomic binning, comparative biology and taxonomic classification.</title>
        <authorList>
            <person name="Goeker M."/>
        </authorList>
    </citation>
    <scope>NUCLEOTIDE SEQUENCE [LARGE SCALE GENOMIC DNA]</scope>
    <source>
        <strain evidence="1 2">DSM 17328</strain>
    </source>
</reference>
<evidence type="ECO:0000313" key="1">
    <source>
        <dbReference type="EMBL" id="MBB4631354.1"/>
    </source>
</evidence>
<proteinExistence type="predicted"/>
<dbReference type="InterPro" id="IPR058532">
    <property type="entry name" value="YjbR/MT2646/Rv2570-like"/>
</dbReference>
<gene>
    <name evidence="1" type="ORF">GGQ98_000962</name>
</gene>
<accession>A0A7W7F664</accession>
<sequence>MSSDPENLLEKVRERALALPAAAEKLSHGAPGFYVEKGKFFAYFSDDHHGCGITALLVKTSGLEEQAMLIEADPALYYRPPYLGPYGWIGLRLDQGAPDWDHVNDWLVKSWRMSAPRKLADAF</sequence>
<protein>
    <recommendedName>
        <fullName evidence="3">Phosphoribosylglycinamide formyltransferase</fullName>
    </recommendedName>
</protein>
<dbReference type="AlphaFoldDB" id="A0A7W7F664"/>
<evidence type="ECO:0000313" key="2">
    <source>
        <dbReference type="Proteomes" id="UP000566324"/>
    </source>
</evidence>
<comment type="caution">
    <text evidence="1">The sequence shown here is derived from an EMBL/GenBank/DDBJ whole genome shotgun (WGS) entry which is preliminary data.</text>
</comment>
<dbReference type="Proteomes" id="UP000566324">
    <property type="component" value="Unassembled WGS sequence"/>
</dbReference>
<dbReference type="EMBL" id="JACHNZ010000008">
    <property type="protein sequence ID" value="MBB4631354.1"/>
    <property type="molecule type" value="Genomic_DNA"/>
</dbReference>
<keyword evidence="2" id="KW-1185">Reference proteome</keyword>
<dbReference type="Pfam" id="PF04237">
    <property type="entry name" value="YjbR"/>
    <property type="match status" value="1"/>
</dbReference>
<evidence type="ECO:0008006" key="3">
    <source>
        <dbReference type="Google" id="ProtNLM"/>
    </source>
</evidence>